<evidence type="ECO:0000313" key="2">
    <source>
        <dbReference type="Proteomes" id="UP000487649"/>
    </source>
</evidence>
<dbReference type="EMBL" id="WMQE01000041">
    <property type="protein sequence ID" value="MTK22542.1"/>
    <property type="molecule type" value="Genomic_DNA"/>
</dbReference>
<gene>
    <name evidence="1" type="ORF">GMA92_14085</name>
</gene>
<proteinExistence type="predicted"/>
<sequence length="119" mass="13565">MGQAFITMSGQDFTPSACTIIYQDLDYDSGRAMDGSMMRNKLATKVSLNLEWNTISVQEMSRILKAIKPTFFPVTYFSPEEGKFITSEFYVAEKSVPIYSYINGEMRYNSGFSFSLVER</sequence>
<accession>A0A9X5APR2</accession>
<protein>
    <submittedName>
        <fullName evidence="1">Uncharacterized protein</fullName>
    </submittedName>
</protein>
<reference evidence="1 2" key="1">
    <citation type="journal article" date="2019" name="Nat. Med.">
        <title>A library of human gut bacterial isolates paired with longitudinal multiomics data enables mechanistic microbiome research.</title>
        <authorList>
            <person name="Poyet M."/>
            <person name="Groussin M."/>
            <person name="Gibbons S.M."/>
            <person name="Avila-Pacheco J."/>
            <person name="Jiang X."/>
            <person name="Kearney S.M."/>
            <person name="Perrotta A.R."/>
            <person name="Berdy B."/>
            <person name="Zhao S."/>
            <person name="Lieberman T.D."/>
            <person name="Swanson P.K."/>
            <person name="Smith M."/>
            <person name="Roesemann S."/>
            <person name="Alexander J.E."/>
            <person name="Rich S.A."/>
            <person name="Livny J."/>
            <person name="Vlamakis H."/>
            <person name="Clish C."/>
            <person name="Bullock K."/>
            <person name="Deik A."/>
            <person name="Scott J."/>
            <person name="Pierce K.A."/>
            <person name="Xavier R.J."/>
            <person name="Alm E.J."/>
        </authorList>
    </citation>
    <scope>NUCLEOTIDE SEQUENCE [LARGE SCALE GENOMIC DNA]</scope>
    <source>
        <strain evidence="1 2">BIOML-A198</strain>
    </source>
</reference>
<name>A0A9X5APR2_9FIRM</name>
<evidence type="ECO:0000313" key="1">
    <source>
        <dbReference type="EMBL" id="MTK22542.1"/>
    </source>
</evidence>
<dbReference type="Pfam" id="PF20458">
    <property type="entry name" value="DUF6711"/>
    <property type="match status" value="1"/>
</dbReference>
<dbReference type="InterPro" id="IPR046557">
    <property type="entry name" value="DUF6711"/>
</dbReference>
<organism evidence="1 2">
    <name type="scientific">Turicibacter sanguinis</name>
    <dbReference type="NCBI Taxonomy" id="154288"/>
    <lineage>
        <taxon>Bacteria</taxon>
        <taxon>Bacillati</taxon>
        <taxon>Bacillota</taxon>
        <taxon>Erysipelotrichia</taxon>
        <taxon>Erysipelotrichales</taxon>
        <taxon>Turicibacteraceae</taxon>
        <taxon>Turicibacter</taxon>
    </lineage>
</organism>
<dbReference type="AlphaFoldDB" id="A0A9X5APR2"/>
<comment type="caution">
    <text evidence="1">The sequence shown here is derived from an EMBL/GenBank/DDBJ whole genome shotgun (WGS) entry which is preliminary data.</text>
</comment>
<dbReference type="Proteomes" id="UP000487649">
    <property type="component" value="Unassembled WGS sequence"/>
</dbReference>
<dbReference type="RefSeq" id="WP_155223087.1">
    <property type="nucleotide sequence ID" value="NZ_JBKVEL010000012.1"/>
</dbReference>